<organism evidence="2 3">
    <name type="scientific">Pleurodeles waltl</name>
    <name type="common">Iberian ribbed newt</name>
    <dbReference type="NCBI Taxonomy" id="8319"/>
    <lineage>
        <taxon>Eukaryota</taxon>
        <taxon>Metazoa</taxon>
        <taxon>Chordata</taxon>
        <taxon>Craniata</taxon>
        <taxon>Vertebrata</taxon>
        <taxon>Euteleostomi</taxon>
        <taxon>Amphibia</taxon>
        <taxon>Batrachia</taxon>
        <taxon>Caudata</taxon>
        <taxon>Salamandroidea</taxon>
        <taxon>Salamandridae</taxon>
        <taxon>Pleurodelinae</taxon>
        <taxon>Pleurodeles</taxon>
    </lineage>
</organism>
<dbReference type="Proteomes" id="UP001066276">
    <property type="component" value="Chromosome 3_1"/>
</dbReference>
<keyword evidence="3" id="KW-1185">Reference proteome</keyword>
<sequence length="168" mass="17755">MGFAPAGAAASWKQHPGPSGVQRFVNMQRRVGTKAGEWPQRAQEALGQGGDLLREDECILDYKETSLGEGELADDGDEDNWWEQGGVGPTNALSQSLQGAQMQPVCITKAVEGAQMVRRKAQEWSLTAGEEGASVTMVSVAVEETDTSGLGLARLSKGVYVADASVST</sequence>
<name>A0AAV7ULH2_PLEWA</name>
<protein>
    <submittedName>
        <fullName evidence="2">Uncharacterized protein</fullName>
    </submittedName>
</protein>
<feature type="compositionally biased region" description="Acidic residues" evidence="1">
    <location>
        <begin position="71"/>
        <end position="81"/>
    </location>
</feature>
<comment type="caution">
    <text evidence="2">The sequence shown here is derived from an EMBL/GenBank/DDBJ whole genome shotgun (WGS) entry which is preliminary data.</text>
</comment>
<accession>A0AAV7ULH2</accession>
<evidence type="ECO:0000313" key="2">
    <source>
        <dbReference type="EMBL" id="KAJ1189471.1"/>
    </source>
</evidence>
<feature type="region of interest" description="Disordered" evidence="1">
    <location>
        <begin position="1"/>
        <end position="21"/>
    </location>
</feature>
<evidence type="ECO:0000313" key="3">
    <source>
        <dbReference type="Proteomes" id="UP001066276"/>
    </source>
</evidence>
<dbReference type="EMBL" id="JANPWB010000005">
    <property type="protein sequence ID" value="KAJ1189471.1"/>
    <property type="molecule type" value="Genomic_DNA"/>
</dbReference>
<evidence type="ECO:0000256" key="1">
    <source>
        <dbReference type="SAM" id="MobiDB-lite"/>
    </source>
</evidence>
<reference evidence="2" key="1">
    <citation type="journal article" date="2022" name="bioRxiv">
        <title>Sequencing and chromosome-scale assembly of the giantPleurodeles waltlgenome.</title>
        <authorList>
            <person name="Brown T."/>
            <person name="Elewa A."/>
            <person name="Iarovenko S."/>
            <person name="Subramanian E."/>
            <person name="Araus A.J."/>
            <person name="Petzold A."/>
            <person name="Susuki M."/>
            <person name="Suzuki K.-i.T."/>
            <person name="Hayashi T."/>
            <person name="Toyoda A."/>
            <person name="Oliveira C."/>
            <person name="Osipova E."/>
            <person name="Leigh N.D."/>
            <person name="Simon A."/>
            <person name="Yun M.H."/>
        </authorList>
    </citation>
    <scope>NUCLEOTIDE SEQUENCE</scope>
    <source>
        <strain evidence="2">20211129_DDA</strain>
        <tissue evidence="2">Liver</tissue>
    </source>
</reference>
<dbReference type="AlphaFoldDB" id="A0AAV7ULH2"/>
<gene>
    <name evidence="2" type="ORF">NDU88_006216</name>
</gene>
<proteinExistence type="predicted"/>
<feature type="region of interest" description="Disordered" evidence="1">
    <location>
        <begin position="69"/>
        <end position="90"/>
    </location>
</feature>